<dbReference type="GeneID" id="27677217"/>
<dbReference type="HOGENOM" id="CLU_001265_30_13_1"/>
<dbReference type="GO" id="GO:0005351">
    <property type="term" value="F:carbohydrate:proton symporter activity"/>
    <property type="evidence" value="ECO:0007669"/>
    <property type="project" value="TreeGrafter"/>
</dbReference>
<dbReference type="VEuPathDB" id="FungiDB:PEXP_081960"/>
<evidence type="ECO:0000259" key="7">
    <source>
        <dbReference type="PROSITE" id="PS50850"/>
    </source>
</evidence>
<keyword evidence="9" id="KW-1185">Reference proteome</keyword>
<dbReference type="Pfam" id="PF00083">
    <property type="entry name" value="Sugar_tr"/>
    <property type="match status" value="1"/>
</dbReference>
<gene>
    <name evidence="8" type="ORF">PEX2_045230</name>
</gene>
<feature type="transmembrane region" description="Helical" evidence="6">
    <location>
        <begin position="193"/>
        <end position="217"/>
    </location>
</feature>
<dbReference type="InterPro" id="IPR005829">
    <property type="entry name" value="Sugar_transporter_CS"/>
</dbReference>
<evidence type="ECO:0000256" key="6">
    <source>
        <dbReference type="SAM" id="Phobius"/>
    </source>
</evidence>
<sequence>MWGLLYLRGAPLALEVTVHRGHGELPRWLFITGQEEKARQILADTHANGHISSPEIQAEILEIETTLRQEQMSLASEGYRGLISTPGNRHRLLITVTLGIFSQWVGNGVVTYYLSMVLNTIGITSVKDQTLISGCLQIWNIIFSITGANLVDRLGRRVLFLLSFALMLTSYVIITACSGSFADSGVKAVGTTVIPFLFIFYAGYDIAITPLQVAYPVEIWPYRYRSRGLSVAWIAATLALIFNTFVNPIALDIIGWRYYLVFVVVLIVYGITVFFFYPETKGHTLEHVAAVFDGNEGTSPNQETDDASIVEIDRSAKSV</sequence>
<accession>A0A0A2IW94</accession>
<dbReference type="PANTHER" id="PTHR48022:SF3">
    <property type="entry name" value="HEXOSE TRANSPORTER PROTEIN (AFU_ORTHOLOGUE AFUA_8G04480)-RELATED"/>
    <property type="match status" value="1"/>
</dbReference>
<keyword evidence="4 6" id="KW-1133">Transmembrane helix</keyword>
<evidence type="ECO:0000313" key="8">
    <source>
        <dbReference type="EMBL" id="KGO63000.1"/>
    </source>
</evidence>
<dbReference type="AlphaFoldDB" id="A0A0A2IW94"/>
<keyword evidence="5 6" id="KW-0472">Membrane</keyword>
<dbReference type="InterPro" id="IPR036259">
    <property type="entry name" value="MFS_trans_sf"/>
</dbReference>
<feature type="transmembrane region" description="Helical" evidence="6">
    <location>
        <begin position="130"/>
        <end position="151"/>
    </location>
</feature>
<feature type="transmembrane region" description="Helical" evidence="6">
    <location>
        <begin position="256"/>
        <end position="277"/>
    </location>
</feature>
<dbReference type="PROSITE" id="PS50850">
    <property type="entry name" value="MFS"/>
    <property type="match status" value="1"/>
</dbReference>
<feature type="domain" description="Major facilitator superfamily (MFS) profile" evidence="7">
    <location>
        <begin position="92"/>
        <end position="319"/>
    </location>
</feature>
<dbReference type="InterPro" id="IPR020846">
    <property type="entry name" value="MFS_dom"/>
</dbReference>
<reference evidence="8 9" key="1">
    <citation type="journal article" date="2015" name="Mol. Plant Microbe Interact.">
        <title>Genome, transcriptome, and functional analyses of Penicillium expansum provide new insights into secondary metabolism and pathogenicity.</title>
        <authorList>
            <person name="Ballester A.R."/>
            <person name="Marcet-Houben M."/>
            <person name="Levin E."/>
            <person name="Sela N."/>
            <person name="Selma-Lazaro C."/>
            <person name="Carmona L."/>
            <person name="Wisniewski M."/>
            <person name="Droby S."/>
            <person name="Gonzalez-Candelas L."/>
            <person name="Gabaldon T."/>
        </authorList>
    </citation>
    <scope>NUCLEOTIDE SEQUENCE [LARGE SCALE GENOMIC DNA]</scope>
    <source>
        <strain evidence="8 9">MD-8</strain>
    </source>
</reference>
<dbReference type="PANTHER" id="PTHR48022">
    <property type="entry name" value="PLASTIDIC GLUCOSE TRANSPORTER 4"/>
    <property type="match status" value="1"/>
</dbReference>
<evidence type="ECO:0000256" key="1">
    <source>
        <dbReference type="ARBA" id="ARBA00004141"/>
    </source>
</evidence>
<dbReference type="EMBL" id="JQFZ01000018">
    <property type="protein sequence ID" value="KGO63000.1"/>
    <property type="molecule type" value="Genomic_DNA"/>
</dbReference>
<dbReference type="Gene3D" id="1.20.1250.20">
    <property type="entry name" value="MFS general substrate transporter like domains"/>
    <property type="match status" value="1"/>
</dbReference>
<evidence type="ECO:0000256" key="4">
    <source>
        <dbReference type="ARBA" id="ARBA00022989"/>
    </source>
</evidence>
<proteinExistence type="inferred from homology"/>
<dbReference type="Proteomes" id="UP000030143">
    <property type="component" value="Unassembled WGS sequence"/>
</dbReference>
<feature type="transmembrane region" description="Helical" evidence="6">
    <location>
        <begin position="158"/>
        <end position="181"/>
    </location>
</feature>
<dbReference type="PhylomeDB" id="A0A0A2IW94"/>
<organism evidence="8 9">
    <name type="scientific">Penicillium expansum</name>
    <name type="common">Blue mold rot fungus</name>
    <dbReference type="NCBI Taxonomy" id="27334"/>
    <lineage>
        <taxon>Eukaryota</taxon>
        <taxon>Fungi</taxon>
        <taxon>Dikarya</taxon>
        <taxon>Ascomycota</taxon>
        <taxon>Pezizomycotina</taxon>
        <taxon>Eurotiomycetes</taxon>
        <taxon>Eurotiomycetidae</taxon>
        <taxon>Eurotiales</taxon>
        <taxon>Aspergillaceae</taxon>
        <taxon>Penicillium</taxon>
    </lineage>
</organism>
<comment type="similarity">
    <text evidence="2">Belongs to the major facilitator superfamily. Sugar transporter (TC 2.A.1.1) family.</text>
</comment>
<feature type="transmembrane region" description="Helical" evidence="6">
    <location>
        <begin position="229"/>
        <end position="250"/>
    </location>
</feature>
<feature type="transmembrane region" description="Helical" evidence="6">
    <location>
        <begin position="92"/>
        <end position="115"/>
    </location>
</feature>
<evidence type="ECO:0000256" key="2">
    <source>
        <dbReference type="ARBA" id="ARBA00010992"/>
    </source>
</evidence>
<evidence type="ECO:0000313" key="9">
    <source>
        <dbReference type="Proteomes" id="UP000030143"/>
    </source>
</evidence>
<comment type="caution">
    <text evidence="8">The sequence shown here is derived from an EMBL/GenBank/DDBJ whole genome shotgun (WGS) entry which is preliminary data.</text>
</comment>
<comment type="subcellular location">
    <subcellularLocation>
        <location evidence="1">Membrane</location>
        <topology evidence="1">Multi-pass membrane protein</topology>
    </subcellularLocation>
</comment>
<dbReference type="RefSeq" id="XP_016603500.1">
    <property type="nucleotide sequence ID" value="XM_016741798.1"/>
</dbReference>
<evidence type="ECO:0000256" key="3">
    <source>
        <dbReference type="ARBA" id="ARBA00022692"/>
    </source>
</evidence>
<keyword evidence="3 6" id="KW-0812">Transmembrane</keyword>
<evidence type="ECO:0000256" key="5">
    <source>
        <dbReference type="ARBA" id="ARBA00023136"/>
    </source>
</evidence>
<dbReference type="OrthoDB" id="6133115at2759"/>
<dbReference type="InterPro" id="IPR050360">
    <property type="entry name" value="MFS_Sugar_Transporters"/>
</dbReference>
<dbReference type="PROSITE" id="PS00216">
    <property type="entry name" value="SUGAR_TRANSPORT_1"/>
    <property type="match status" value="1"/>
</dbReference>
<name>A0A0A2IW94_PENEN</name>
<protein>
    <submittedName>
        <fullName evidence="8">Major facilitator superfamily domain, general substrate transporter</fullName>
    </submittedName>
</protein>
<dbReference type="GO" id="GO:0016020">
    <property type="term" value="C:membrane"/>
    <property type="evidence" value="ECO:0007669"/>
    <property type="project" value="UniProtKB-SubCell"/>
</dbReference>
<dbReference type="SUPFAM" id="SSF103473">
    <property type="entry name" value="MFS general substrate transporter"/>
    <property type="match status" value="1"/>
</dbReference>
<dbReference type="InterPro" id="IPR005828">
    <property type="entry name" value="MFS_sugar_transport-like"/>
</dbReference>